<dbReference type="RefSeq" id="WP_140827172.1">
    <property type="nucleotide sequence ID" value="NZ_VFYP01000001.1"/>
</dbReference>
<dbReference type="PANTHER" id="PTHR11055">
    <property type="entry name" value="BIFUNCTIONAL 3'-PHOSPHOADENOSINE 5'-PHOSPHOSULFATE SYNTHASE"/>
    <property type="match status" value="1"/>
</dbReference>
<proteinExistence type="inferred from homology"/>
<dbReference type="AlphaFoldDB" id="A0A504UJE1"/>
<dbReference type="Proteomes" id="UP000316429">
    <property type="component" value="Unassembled WGS sequence"/>
</dbReference>
<dbReference type="GO" id="GO:0005524">
    <property type="term" value="F:ATP binding"/>
    <property type="evidence" value="ECO:0007669"/>
    <property type="project" value="UniProtKB-UniRule"/>
</dbReference>
<dbReference type="InterPro" id="IPR027417">
    <property type="entry name" value="P-loop_NTPase"/>
</dbReference>
<feature type="active site" description="Phosphoserine intermediate" evidence="14">
    <location>
        <position position="106"/>
    </location>
</feature>
<dbReference type="InterPro" id="IPR002891">
    <property type="entry name" value="APS"/>
</dbReference>
<reference evidence="17 18" key="1">
    <citation type="submission" date="2019-06" db="EMBL/GenBank/DDBJ databases">
        <title>Rhizobium sp. CL12 isolated from roots of soybean.</title>
        <authorList>
            <person name="Wang C."/>
        </authorList>
    </citation>
    <scope>NUCLEOTIDE SEQUENCE [LARGE SCALE GENOMIC DNA]</scope>
    <source>
        <strain evidence="17 18">CL12</strain>
    </source>
</reference>
<gene>
    <name evidence="14 17" type="primary">cysC</name>
    <name evidence="17" type="ORF">FJQ55_08545</name>
</gene>
<dbReference type="GO" id="GO:0004020">
    <property type="term" value="F:adenylylsulfate kinase activity"/>
    <property type="evidence" value="ECO:0007669"/>
    <property type="project" value="UniProtKB-UniRule"/>
</dbReference>
<dbReference type="UniPathway" id="UPA00140">
    <property type="reaction ID" value="UER00205"/>
</dbReference>
<dbReference type="EMBL" id="VFYP01000001">
    <property type="protein sequence ID" value="TPP10875.1"/>
    <property type="molecule type" value="Genomic_DNA"/>
</dbReference>
<evidence type="ECO:0000256" key="3">
    <source>
        <dbReference type="ARBA" id="ARBA00004806"/>
    </source>
</evidence>
<keyword evidence="18" id="KW-1185">Reference proteome</keyword>
<feature type="domain" description="APS kinase" evidence="16">
    <location>
        <begin position="26"/>
        <end position="174"/>
    </location>
</feature>
<evidence type="ECO:0000256" key="4">
    <source>
        <dbReference type="ARBA" id="ARBA00007008"/>
    </source>
</evidence>
<keyword evidence="7 14" id="KW-0808">Transferase</keyword>
<evidence type="ECO:0000256" key="10">
    <source>
        <dbReference type="ARBA" id="ARBA00022840"/>
    </source>
</evidence>
<evidence type="ECO:0000313" key="18">
    <source>
        <dbReference type="Proteomes" id="UP000316429"/>
    </source>
</evidence>
<evidence type="ECO:0000256" key="5">
    <source>
        <dbReference type="ARBA" id="ARBA00012121"/>
    </source>
</evidence>
<evidence type="ECO:0000256" key="1">
    <source>
        <dbReference type="ARBA" id="ARBA00001823"/>
    </source>
</evidence>
<dbReference type="CDD" id="cd02027">
    <property type="entry name" value="APSK"/>
    <property type="match status" value="1"/>
</dbReference>
<evidence type="ECO:0000256" key="13">
    <source>
        <dbReference type="ARBA" id="ARBA00031464"/>
    </source>
</evidence>
<comment type="similarity">
    <text evidence="4 14 15">Belongs to the APS kinase family.</text>
</comment>
<comment type="catalytic activity">
    <reaction evidence="1 14 15">
        <text>adenosine 5'-phosphosulfate + ATP = 3'-phosphoadenylyl sulfate + ADP + H(+)</text>
        <dbReference type="Rhea" id="RHEA:24152"/>
        <dbReference type="ChEBI" id="CHEBI:15378"/>
        <dbReference type="ChEBI" id="CHEBI:30616"/>
        <dbReference type="ChEBI" id="CHEBI:58243"/>
        <dbReference type="ChEBI" id="CHEBI:58339"/>
        <dbReference type="ChEBI" id="CHEBI:456216"/>
        <dbReference type="EC" id="2.7.1.25"/>
    </reaction>
</comment>
<comment type="function">
    <text evidence="2 14 15">Catalyzes the synthesis of activated sulfate.</text>
</comment>
<name>A0A504UJE1_9HYPH</name>
<evidence type="ECO:0000256" key="15">
    <source>
        <dbReference type="RuleBase" id="RU004347"/>
    </source>
</evidence>
<dbReference type="OrthoDB" id="9804504at2"/>
<evidence type="ECO:0000256" key="9">
    <source>
        <dbReference type="ARBA" id="ARBA00022777"/>
    </source>
</evidence>
<evidence type="ECO:0000256" key="12">
    <source>
        <dbReference type="ARBA" id="ARBA00031393"/>
    </source>
</evidence>
<feature type="binding site" evidence="14">
    <location>
        <begin position="32"/>
        <end position="39"/>
    </location>
    <ligand>
        <name>ATP</name>
        <dbReference type="ChEBI" id="CHEBI:30616"/>
    </ligand>
</feature>
<comment type="caution">
    <text evidence="17">The sequence shown here is derived from an EMBL/GenBank/DDBJ whole genome shotgun (WGS) entry which is preliminary data.</text>
</comment>
<evidence type="ECO:0000313" key="17">
    <source>
        <dbReference type="EMBL" id="TPP10875.1"/>
    </source>
</evidence>
<dbReference type="PANTHER" id="PTHR11055:SF63">
    <property type="entry name" value="ADENYLYL-SULFATE KINASE 1, CHLOROPLASTIC"/>
    <property type="match status" value="1"/>
</dbReference>
<sequence>MERAIFTQVLSVSREERGHFMRQNARVLWLTGLSGAGKSTVANAIDRCLTDMGYHCFLLDGDNVRQGLNRDLGFGDADRSENLRRVAEVAKLMADAGLIVIVSFISPFRSDRDFARHLMRPGEFVEVFVDTSLAVCEERDPKGLYRRARAGEIAEFTGISSPYEAPVYPDIRLDTTRNTPDALAREVVMQLGLVCPKP</sequence>
<evidence type="ECO:0000256" key="2">
    <source>
        <dbReference type="ARBA" id="ARBA00002632"/>
    </source>
</evidence>
<dbReference type="NCBIfam" id="NF003013">
    <property type="entry name" value="PRK03846.1"/>
    <property type="match status" value="1"/>
</dbReference>
<evidence type="ECO:0000256" key="7">
    <source>
        <dbReference type="ARBA" id="ARBA00022679"/>
    </source>
</evidence>
<evidence type="ECO:0000256" key="14">
    <source>
        <dbReference type="HAMAP-Rule" id="MF_00065"/>
    </source>
</evidence>
<keyword evidence="14" id="KW-0597">Phosphoprotein</keyword>
<dbReference type="GO" id="GO:0000103">
    <property type="term" value="P:sulfate assimilation"/>
    <property type="evidence" value="ECO:0007669"/>
    <property type="project" value="UniProtKB-UniRule"/>
</dbReference>
<evidence type="ECO:0000256" key="6">
    <source>
        <dbReference type="ARBA" id="ARBA00018163"/>
    </source>
</evidence>
<evidence type="ECO:0000256" key="11">
    <source>
        <dbReference type="ARBA" id="ARBA00029724"/>
    </source>
</evidence>
<dbReference type="HAMAP" id="MF_00065">
    <property type="entry name" value="Adenylyl_sulf_kinase"/>
    <property type="match status" value="1"/>
</dbReference>
<dbReference type="SUPFAM" id="SSF52540">
    <property type="entry name" value="P-loop containing nucleoside triphosphate hydrolases"/>
    <property type="match status" value="1"/>
</dbReference>
<accession>A0A504UJE1</accession>
<dbReference type="Gene3D" id="3.40.50.300">
    <property type="entry name" value="P-loop containing nucleotide triphosphate hydrolases"/>
    <property type="match status" value="1"/>
</dbReference>
<evidence type="ECO:0000256" key="8">
    <source>
        <dbReference type="ARBA" id="ARBA00022741"/>
    </source>
</evidence>
<keyword evidence="9 14" id="KW-0418">Kinase</keyword>
<dbReference type="EC" id="2.7.1.25" evidence="5 14"/>
<evidence type="ECO:0000259" key="16">
    <source>
        <dbReference type="Pfam" id="PF01583"/>
    </source>
</evidence>
<dbReference type="Pfam" id="PF01583">
    <property type="entry name" value="APS_kinase"/>
    <property type="match status" value="1"/>
</dbReference>
<dbReference type="InterPro" id="IPR059117">
    <property type="entry name" value="APS_kinase_dom"/>
</dbReference>
<keyword evidence="8 14" id="KW-0547">Nucleotide-binding</keyword>
<organism evidence="17 18">
    <name type="scientific">Rhizobium glycinendophyticum</name>
    <dbReference type="NCBI Taxonomy" id="2589807"/>
    <lineage>
        <taxon>Bacteria</taxon>
        <taxon>Pseudomonadati</taxon>
        <taxon>Pseudomonadota</taxon>
        <taxon>Alphaproteobacteria</taxon>
        <taxon>Hyphomicrobiales</taxon>
        <taxon>Rhizobiaceae</taxon>
        <taxon>Rhizobium/Agrobacterium group</taxon>
        <taxon>Rhizobium</taxon>
    </lineage>
</organism>
<dbReference type="GO" id="GO:0070814">
    <property type="term" value="P:hydrogen sulfide biosynthetic process"/>
    <property type="evidence" value="ECO:0007669"/>
    <property type="project" value="UniProtKB-UniRule"/>
</dbReference>
<protein>
    <recommendedName>
        <fullName evidence="6 14">Adenylyl-sulfate kinase</fullName>
        <ecNumber evidence="5 14">2.7.1.25</ecNumber>
    </recommendedName>
    <alternativeName>
        <fullName evidence="12 14">APS kinase</fullName>
    </alternativeName>
    <alternativeName>
        <fullName evidence="13 14">ATP adenosine-5'-phosphosulfate 3'-phosphotransferase</fullName>
    </alternativeName>
    <alternativeName>
        <fullName evidence="11 14">Adenosine-5'-phosphosulfate kinase</fullName>
    </alternativeName>
</protein>
<dbReference type="NCBIfam" id="TIGR00455">
    <property type="entry name" value="apsK"/>
    <property type="match status" value="1"/>
</dbReference>
<comment type="pathway">
    <text evidence="3 14 15">Sulfur metabolism; hydrogen sulfide biosynthesis; sulfite from sulfate: step 2/3.</text>
</comment>
<keyword evidence="10 14" id="KW-0067">ATP-binding</keyword>